<dbReference type="RefSeq" id="WP_014679916.1">
    <property type="nucleotide sequence ID" value="NC_017770.1"/>
</dbReference>
<evidence type="ECO:0000313" key="2">
    <source>
        <dbReference type="EMBL" id="AFD06689.1"/>
    </source>
</evidence>
<organism evidence="2 3">
    <name type="scientific">Solitalea canadensis (strain ATCC 29591 / DSM 3403 / JCM 21819 / LMG 8368 / NBRC 15130 / NCIMB 12057 / USAM 9D)</name>
    <name type="common">Flexibacter canadensis</name>
    <dbReference type="NCBI Taxonomy" id="929556"/>
    <lineage>
        <taxon>Bacteria</taxon>
        <taxon>Pseudomonadati</taxon>
        <taxon>Bacteroidota</taxon>
        <taxon>Sphingobacteriia</taxon>
        <taxon>Sphingobacteriales</taxon>
        <taxon>Sphingobacteriaceae</taxon>
        <taxon>Solitalea</taxon>
    </lineage>
</organism>
<proteinExistence type="predicted"/>
<evidence type="ECO:0008006" key="4">
    <source>
        <dbReference type="Google" id="ProtNLM"/>
    </source>
</evidence>
<dbReference type="Gene3D" id="2.60.40.2880">
    <property type="entry name" value="MmpS1-5, C-terminal soluble domain"/>
    <property type="match status" value="1"/>
</dbReference>
<gene>
    <name evidence="2" type="ordered locus">Solca_1622</name>
</gene>
<dbReference type="Proteomes" id="UP000007590">
    <property type="component" value="Chromosome"/>
</dbReference>
<dbReference type="KEGG" id="scn:Solca_1622"/>
<sequence length="132" mass="13993">MSKKILSIIVVLLAFSIVNVSCKKDDDNNPGTSKERKVKFKAFTSDNAKISIAIHTNAQGDNQTNTNINAKTWESAEITIPASVPAINFGANGSTNTLGDNGKLTVQIIIDGKVVKENVSNGDVLSASAIVY</sequence>
<evidence type="ECO:0000256" key="1">
    <source>
        <dbReference type="SAM" id="SignalP"/>
    </source>
</evidence>
<dbReference type="InterPro" id="IPR038468">
    <property type="entry name" value="MmpS_C"/>
</dbReference>
<keyword evidence="3" id="KW-1185">Reference proteome</keyword>
<dbReference type="HOGENOM" id="CLU_1915713_0_0_10"/>
<dbReference type="OrthoDB" id="713675at2"/>
<evidence type="ECO:0000313" key="3">
    <source>
        <dbReference type="Proteomes" id="UP000007590"/>
    </source>
</evidence>
<name>H8KVR6_SOLCM</name>
<accession>H8KVR6</accession>
<reference evidence="2" key="1">
    <citation type="submission" date="2012-02" db="EMBL/GenBank/DDBJ databases">
        <title>The complete genome of Solitalea canadensis DSM 3403.</title>
        <authorList>
            <consortium name="US DOE Joint Genome Institute (JGI-PGF)"/>
            <person name="Lucas S."/>
            <person name="Copeland A."/>
            <person name="Lapidus A."/>
            <person name="Glavina del Rio T."/>
            <person name="Dalin E."/>
            <person name="Tice H."/>
            <person name="Bruce D."/>
            <person name="Goodwin L."/>
            <person name="Pitluck S."/>
            <person name="Peters L."/>
            <person name="Ovchinnikova G."/>
            <person name="Lu M."/>
            <person name="Kyrpides N."/>
            <person name="Mavromatis K."/>
            <person name="Ivanova N."/>
            <person name="Brettin T."/>
            <person name="Detter J.C."/>
            <person name="Han C."/>
            <person name="Larimer F."/>
            <person name="Land M."/>
            <person name="Hauser L."/>
            <person name="Markowitz V."/>
            <person name="Cheng J.-F."/>
            <person name="Hugenholtz P."/>
            <person name="Woyke T."/>
            <person name="Wu D."/>
            <person name="Spring S."/>
            <person name="Schroeder M."/>
            <person name="Kopitz M."/>
            <person name="Brambilla E."/>
            <person name="Klenk H.-P."/>
            <person name="Eisen J.A."/>
        </authorList>
    </citation>
    <scope>NUCLEOTIDE SEQUENCE</scope>
    <source>
        <strain evidence="2">DSM 3403</strain>
    </source>
</reference>
<dbReference type="eggNOG" id="ENOG5032W0P">
    <property type="taxonomic scope" value="Bacteria"/>
</dbReference>
<dbReference type="EMBL" id="CP003349">
    <property type="protein sequence ID" value="AFD06689.1"/>
    <property type="molecule type" value="Genomic_DNA"/>
</dbReference>
<feature type="chain" id="PRO_5003613953" description="BACON domain-containing protein" evidence="1">
    <location>
        <begin position="24"/>
        <end position="132"/>
    </location>
</feature>
<feature type="signal peptide" evidence="1">
    <location>
        <begin position="1"/>
        <end position="23"/>
    </location>
</feature>
<keyword evidence="1" id="KW-0732">Signal</keyword>
<protein>
    <recommendedName>
        <fullName evidence="4">BACON domain-containing protein</fullName>
    </recommendedName>
</protein>
<dbReference type="AlphaFoldDB" id="H8KVR6"/>